<keyword evidence="1" id="KW-0812">Transmembrane</keyword>
<sequence>MNSFKTWNRTGRAARLKGVFLVALLSAVLWGVSLWQGEKIEPYAGDIQIRYHGQGVSRQALEQIKEAGLKPEAENFPETVAWNVEYYVEAKNPVLNFKQDVTCIMVRGEMDQIVKDRLVAGTYGFGDDEDGCVVSSKTAWELFGSTDVTGSWISVKGKRFVIRGVTAASYPMVMLPAERLETEFFPNVSFSYSGQEGLEGQAEEMIMRFGLPGHEIRINGSIYYAMIRFCRTLPGWALLICFWILMRRARRFRKSDLRLRKVFSFAVMAGGVAALLWYGFRFPGEFIPSRWSDFSFYTEKFTQVKENLFDIAMLPKTRWDVEMIRAFTASVFCSASAAALIIITGSLLLSMPGHTGQE</sequence>
<dbReference type="GeneID" id="86059839"/>
<evidence type="ECO:0000256" key="1">
    <source>
        <dbReference type="SAM" id="Phobius"/>
    </source>
</evidence>
<dbReference type="RefSeq" id="WP_110321461.1">
    <property type="nucleotide sequence ID" value="NZ_QJKD01000001.1"/>
</dbReference>
<feature type="transmembrane region" description="Helical" evidence="1">
    <location>
        <begin position="222"/>
        <end position="246"/>
    </location>
</feature>
<accession>A0A2V3YDH3</accession>
<feature type="transmembrane region" description="Helical" evidence="1">
    <location>
        <begin position="323"/>
        <end position="349"/>
    </location>
</feature>
<organism evidence="2 3">
    <name type="scientific">Hungatella effluvii</name>
    <dbReference type="NCBI Taxonomy" id="1096246"/>
    <lineage>
        <taxon>Bacteria</taxon>
        <taxon>Bacillati</taxon>
        <taxon>Bacillota</taxon>
        <taxon>Clostridia</taxon>
        <taxon>Lachnospirales</taxon>
        <taxon>Lachnospiraceae</taxon>
        <taxon>Hungatella</taxon>
    </lineage>
</organism>
<reference evidence="2 3" key="1">
    <citation type="submission" date="2018-05" db="EMBL/GenBank/DDBJ databases">
        <title>Genomic Encyclopedia of Type Strains, Phase IV (KMG-IV): sequencing the most valuable type-strain genomes for metagenomic binning, comparative biology and taxonomic classification.</title>
        <authorList>
            <person name="Goeker M."/>
        </authorList>
    </citation>
    <scope>NUCLEOTIDE SEQUENCE [LARGE SCALE GENOMIC DNA]</scope>
    <source>
        <strain evidence="2 3">DSM 24995</strain>
    </source>
</reference>
<keyword evidence="1" id="KW-1133">Transmembrane helix</keyword>
<keyword evidence="3" id="KW-1185">Reference proteome</keyword>
<name>A0A2V3YDH3_9FIRM</name>
<dbReference type="AlphaFoldDB" id="A0A2V3YDH3"/>
<proteinExistence type="predicted"/>
<protein>
    <recommendedName>
        <fullName evidence="4">MacB-like protein</fullName>
    </recommendedName>
</protein>
<gene>
    <name evidence="2" type="ORF">DFR60_101494</name>
</gene>
<evidence type="ECO:0000313" key="2">
    <source>
        <dbReference type="EMBL" id="PXX57186.1"/>
    </source>
</evidence>
<feature type="transmembrane region" description="Helical" evidence="1">
    <location>
        <begin position="262"/>
        <end position="280"/>
    </location>
</feature>
<evidence type="ECO:0000313" key="3">
    <source>
        <dbReference type="Proteomes" id="UP000248057"/>
    </source>
</evidence>
<dbReference type="EMBL" id="QJKD01000001">
    <property type="protein sequence ID" value="PXX57186.1"/>
    <property type="molecule type" value="Genomic_DNA"/>
</dbReference>
<comment type="caution">
    <text evidence="2">The sequence shown here is derived from an EMBL/GenBank/DDBJ whole genome shotgun (WGS) entry which is preliminary data.</text>
</comment>
<dbReference type="Proteomes" id="UP000248057">
    <property type="component" value="Unassembled WGS sequence"/>
</dbReference>
<evidence type="ECO:0008006" key="4">
    <source>
        <dbReference type="Google" id="ProtNLM"/>
    </source>
</evidence>
<keyword evidence="1" id="KW-0472">Membrane</keyword>